<evidence type="ECO:0000256" key="1">
    <source>
        <dbReference type="SAM" id="MobiDB-lite"/>
    </source>
</evidence>
<reference evidence="3" key="1">
    <citation type="submission" date="2020-06" db="EMBL/GenBank/DDBJ databases">
        <authorList>
            <consortium name="Plant Systems Biology data submission"/>
        </authorList>
    </citation>
    <scope>NUCLEOTIDE SEQUENCE</scope>
    <source>
        <strain evidence="3">D6</strain>
    </source>
</reference>
<sequence length="320" mass="34207">MQAYGWSENLDGGFYVSERNFLHLPPIEANTENLFLTVMSGFSPSPDWYTGLYHFRLTDKVSRTWYDHIKFQTYPWDLGTDAGVTYISDDFNLDPQIPVEKITTGNAPPGGELKSPDGLTVPVAAEWECYLVIGEEPMILPSCDWFANPCCNETDTVNCDAELPWTAAPEISDEYRQVLDNGGSLMAGDTTSVFHGNGGSSDVIPSDAAGGVNSDGTSSDAGGGLGAGISSDVSADTTGIDNTTQSNGDCIPGGNISNCALINIESSLEEGDMNEPPIADEGVNDSSTMEPTPSSIAFRVELLSSLVTTSWFVCMLPLCF</sequence>
<protein>
    <submittedName>
        <fullName evidence="3">Extracellular matrix protein</fullName>
    </submittedName>
</protein>
<keyword evidence="4" id="KW-1185">Reference proteome</keyword>
<dbReference type="EMBL" id="CAICTM010001024">
    <property type="protein sequence ID" value="CAB9519559.1"/>
    <property type="molecule type" value="Genomic_DNA"/>
</dbReference>
<dbReference type="PROSITE" id="PS51020">
    <property type="entry name" value="SPONDIN"/>
    <property type="match status" value="1"/>
</dbReference>
<name>A0A9N8EIV7_9STRA</name>
<dbReference type="Gene3D" id="2.60.40.2130">
    <property type="entry name" value="F-spondin domain"/>
    <property type="match status" value="1"/>
</dbReference>
<feature type="domain" description="Spondin" evidence="2">
    <location>
        <begin position="1"/>
        <end position="112"/>
    </location>
</feature>
<feature type="region of interest" description="Disordered" evidence="1">
    <location>
        <begin position="271"/>
        <end position="290"/>
    </location>
</feature>
<dbReference type="Proteomes" id="UP001153069">
    <property type="component" value="Unassembled WGS sequence"/>
</dbReference>
<evidence type="ECO:0000313" key="3">
    <source>
        <dbReference type="EMBL" id="CAB9519559.1"/>
    </source>
</evidence>
<dbReference type="InterPro" id="IPR009465">
    <property type="entry name" value="Spondin_N"/>
</dbReference>
<accession>A0A9N8EIV7</accession>
<evidence type="ECO:0000259" key="2">
    <source>
        <dbReference type="PROSITE" id="PS51020"/>
    </source>
</evidence>
<organism evidence="3 4">
    <name type="scientific">Seminavis robusta</name>
    <dbReference type="NCBI Taxonomy" id="568900"/>
    <lineage>
        <taxon>Eukaryota</taxon>
        <taxon>Sar</taxon>
        <taxon>Stramenopiles</taxon>
        <taxon>Ochrophyta</taxon>
        <taxon>Bacillariophyta</taxon>
        <taxon>Bacillariophyceae</taxon>
        <taxon>Bacillariophycidae</taxon>
        <taxon>Naviculales</taxon>
        <taxon>Naviculaceae</taxon>
        <taxon>Seminavis</taxon>
    </lineage>
</organism>
<dbReference type="Pfam" id="PF06468">
    <property type="entry name" value="Spond_N"/>
    <property type="match status" value="1"/>
</dbReference>
<dbReference type="AlphaFoldDB" id="A0A9N8EIV7"/>
<proteinExistence type="predicted"/>
<comment type="caution">
    <text evidence="3">The sequence shown here is derived from an EMBL/GenBank/DDBJ whole genome shotgun (WGS) entry which is preliminary data.</text>
</comment>
<evidence type="ECO:0000313" key="4">
    <source>
        <dbReference type="Proteomes" id="UP001153069"/>
    </source>
</evidence>
<dbReference type="OrthoDB" id="347314at2759"/>
<gene>
    <name evidence="3" type="ORF">SEMRO_1026_G232900.1</name>
</gene>
<dbReference type="InterPro" id="IPR038678">
    <property type="entry name" value="Spondin_N_sf"/>
</dbReference>